<name>A0A1I0G2K6_9PSED</name>
<organism evidence="1 2">
    <name type="scientific">Pseudomonas graminis</name>
    <dbReference type="NCBI Taxonomy" id="158627"/>
    <lineage>
        <taxon>Bacteria</taxon>
        <taxon>Pseudomonadati</taxon>
        <taxon>Pseudomonadota</taxon>
        <taxon>Gammaproteobacteria</taxon>
        <taxon>Pseudomonadales</taxon>
        <taxon>Pseudomonadaceae</taxon>
        <taxon>Pseudomonas</taxon>
    </lineage>
</organism>
<accession>A0A1I0G2K6</accession>
<evidence type="ECO:0000313" key="1">
    <source>
        <dbReference type="EMBL" id="SET64951.1"/>
    </source>
</evidence>
<dbReference type="AlphaFoldDB" id="A0A1I0G2K6"/>
<reference evidence="1 2" key="1">
    <citation type="submission" date="2016-10" db="EMBL/GenBank/DDBJ databases">
        <authorList>
            <person name="de Groot N.N."/>
        </authorList>
    </citation>
    <scope>NUCLEOTIDE SEQUENCE [LARGE SCALE GENOMIC DNA]</scope>
    <source>
        <strain evidence="1 2">DSM 11363</strain>
    </source>
</reference>
<sequence length="124" mass="13859">MSVRISRQHWDGLLAELDLARHQRHLVTYRALLERLQLPTPAMQTLTAALEHLAALDARAEQPLRSALVISQGASRLPRTGFFECVERLGRFSGPSDGIAAASWHASEVARVFEFEYAQPVKPE</sequence>
<protein>
    <submittedName>
        <fullName evidence="1">Uncharacterized protein</fullName>
    </submittedName>
</protein>
<proteinExistence type="predicted"/>
<dbReference type="Proteomes" id="UP000182332">
    <property type="component" value="Unassembled WGS sequence"/>
</dbReference>
<dbReference type="EMBL" id="FOHW01000019">
    <property type="protein sequence ID" value="SET64951.1"/>
    <property type="molecule type" value="Genomic_DNA"/>
</dbReference>
<evidence type="ECO:0000313" key="2">
    <source>
        <dbReference type="Proteomes" id="UP000182332"/>
    </source>
</evidence>
<gene>
    <name evidence="1" type="ORF">SAMN05216197_11919</name>
</gene>
<dbReference type="RefSeq" id="WP_074890597.1">
    <property type="nucleotide sequence ID" value="NZ_FOHW01000019.1"/>
</dbReference>
<dbReference type="OrthoDB" id="14198at2"/>